<name>A0AAW7IQW1_9BACI</name>
<dbReference type="EMBL" id="JAUCEY010000008">
    <property type="protein sequence ID" value="MDM5452713.1"/>
    <property type="molecule type" value="Genomic_DNA"/>
</dbReference>
<dbReference type="RefSeq" id="WP_289320002.1">
    <property type="nucleotide sequence ID" value="NZ_JAUCEY010000008.1"/>
</dbReference>
<gene>
    <name evidence="1" type="ORF">QUF89_11025</name>
</gene>
<dbReference type="Proteomes" id="UP001234602">
    <property type="component" value="Unassembled WGS sequence"/>
</dbReference>
<dbReference type="AlphaFoldDB" id="A0AAW7IQW1"/>
<proteinExistence type="predicted"/>
<accession>A0AAW7IQW1</accession>
<dbReference type="InterPro" id="IPR039498">
    <property type="entry name" value="NTP_transf_5"/>
</dbReference>
<comment type="caution">
    <text evidence="1">The sequence shown here is derived from an EMBL/GenBank/DDBJ whole genome shotgun (WGS) entry which is preliminary data.</text>
</comment>
<protein>
    <submittedName>
        <fullName evidence="1">Nucleotidyltransferase family protein</fullName>
    </submittedName>
</protein>
<reference evidence="1" key="1">
    <citation type="submission" date="2023-06" db="EMBL/GenBank/DDBJ databases">
        <title>Comparative genomics of Bacillaceae isolates and their secondary metabolite potential.</title>
        <authorList>
            <person name="Song L."/>
            <person name="Nielsen L.J."/>
            <person name="Mohite O."/>
            <person name="Xu X."/>
            <person name="Weber T."/>
            <person name="Kovacs A.T."/>
        </authorList>
    </citation>
    <scope>NUCLEOTIDE SEQUENCE</scope>
    <source>
        <strain evidence="1">D8_B_37</strain>
    </source>
</reference>
<evidence type="ECO:0000313" key="2">
    <source>
        <dbReference type="Proteomes" id="UP001234602"/>
    </source>
</evidence>
<sequence>MNKNYSLDMSIISSELRLLLEIMKMKNDDSKWTLKKELVKDIDWNLFVILVNHHRVYPLIYLKIKNIDNNMIPSRVIQVLNKKYKENTFQMLLLSAEMENLSKIFTKKNIRLLFLKGPVIAEDIYGDISLRTSKDLDILVPKNDVSKAEKLLLYHGYKREESIVSFDNWRWMTHHVTYYHPQKKVQIEIHWRLHPPPGKEPSFDDLWKRKRVSALTTYQVHFLGKEDLFTYLVSHGARHGWFRLRWLVDIDKIITKRIDDKENVNMLQKEYLNYNYIVQAIVLANKLLNTPIPEEMKSILKVKHTSKKAQLSILYLVKMGNLEINQYNDSYGLIKLNLQKTFVNRYLFAMKSNLQKIFFILKLFYPSHEDSVTLKLPKAFYFLYFPLRPFLWAWRKTRKQSL</sequence>
<organism evidence="1 2">
    <name type="scientific">Peribacillus simplex</name>
    <dbReference type="NCBI Taxonomy" id="1478"/>
    <lineage>
        <taxon>Bacteria</taxon>
        <taxon>Bacillati</taxon>
        <taxon>Bacillota</taxon>
        <taxon>Bacilli</taxon>
        <taxon>Bacillales</taxon>
        <taxon>Bacillaceae</taxon>
        <taxon>Peribacillus</taxon>
    </lineage>
</organism>
<dbReference type="Pfam" id="PF14907">
    <property type="entry name" value="NTP_transf_5"/>
    <property type="match status" value="1"/>
</dbReference>
<evidence type="ECO:0000313" key="1">
    <source>
        <dbReference type="EMBL" id="MDM5452713.1"/>
    </source>
</evidence>
<dbReference type="Gene3D" id="3.30.460.40">
    <property type="match status" value="1"/>
</dbReference>